<dbReference type="EMBL" id="BAABAL010000016">
    <property type="protein sequence ID" value="GAA4013083.1"/>
    <property type="molecule type" value="Genomic_DNA"/>
</dbReference>
<dbReference type="InterPro" id="IPR009057">
    <property type="entry name" value="Homeodomain-like_sf"/>
</dbReference>
<reference evidence="7" key="1">
    <citation type="journal article" date="2019" name="Int. J. Syst. Evol. Microbiol.">
        <title>The Global Catalogue of Microorganisms (GCM) 10K type strain sequencing project: providing services to taxonomists for standard genome sequencing and annotation.</title>
        <authorList>
            <consortium name="The Broad Institute Genomics Platform"/>
            <consortium name="The Broad Institute Genome Sequencing Center for Infectious Disease"/>
            <person name="Wu L."/>
            <person name="Ma J."/>
        </authorList>
    </citation>
    <scope>NUCLEOTIDE SEQUENCE [LARGE SCALE GENOMIC DNA]</scope>
    <source>
        <strain evidence="7">JCM 17342</strain>
    </source>
</reference>
<dbReference type="Pfam" id="PF00440">
    <property type="entry name" value="TetR_N"/>
    <property type="match status" value="1"/>
</dbReference>
<keyword evidence="7" id="KW-1185">Reference proteome</keyword>
<dbReference type="InterPro" id="IPR054156">
    <property type="entry name" value="YxaF_TetR_C"/>
</dbReference>
<dbReference type="RefSeq" id="WP_344876883.1">
    <property type="nucleotide sequence ID" value="NZ_BAABAL010000016.1"/>
</dbReference>
<dbReference type="PANTHER" id="PTHR47506:SF3">
    <property type="entry name" value="HTH-TYPE TRANSCRIPTIONAL REGULATOR LMRA"/>
    <property type="match status" value="1"/>
</dbReference>
<dbReference type="Gene3D" id="1.10.357.10">
    <property type="entry name" value="Tetracycline Repressor, domain 2"/>
    <property type="match status" value="1"/>
</dbReference>
<dbReference type="PROSITE" id="PS50977">
    <property type="entry name" value="HTH_TETR_2"/>
    <property type="match status" value="1"/>
</dbReference>
<dbReference type="InterPro" id="IPR036271">
    <property type="entry name" value="Tet_transcr_reg_TetR-rel_C_sf"/>
</dbReference>
<name>A0ABP7SLC6_9PSEU</name>
<evidence type="ECO:0000256" key="3">
    <source>
        <dbReference type="ARBA" id="ARBA00023163"/>
    </source>
</evidence>
<feature type="DNA-binding region" description="H-T-H motif" evidence="4">
    <location>
        <begin position="28"/>
        <end position="47"/>
    </location>
</feature>
<evidence type="ECO:0000256" key="2">
    <source>
        <dbReference type="ARBA" id="ARBA00023125"/>
    </source>
</evidence>
<evidence type="ECO:0000259" key="5">
    <source>
        <dbReference type="PROSITE" id="PS50977"/>
    </source>
</evidence>
<evidence type="ECO:0000313" key="7">
    <source>
        <dbReference type="Proteomes" id="UP001501747"/>
    </source>
</evidence>
<dbReference type="InterPro" id="IPR001647">
    <property type="entry name" value="HTH_TetR"/>
</dbReference>
<evidence type="ECO:0000256" key="1">
    <source>
        <dbReference type="ARBA" id="ARBA00023015"/>
    </source>
</evidence>
<dbReference type="SUPFAM" id="SSF48498">
    <property type="entry name" value="Tetracyclin repressor-like, C-terminal domain"/>
    <property type="match status" value="1"/>
</dbReference>
<comment type="caution">
    <text evidence="6">The sequence shown here is derived from an EMBL/GenBank/DDBJ whole genome shotgun (WGS) entry which is preliminary data.</text>
</comment>
<organism evidence="6 7">
    <name type="scientific">Allokutzneria multivorans</name>
    <dbReference type="NCBI Taxonomy" id="1142134"/>
    <lineage>
        <taxon>Bacteria</taxon>
        <taxon>Bacillati</taxon>
        <taxon>Actinomycetota</taxon>
        <taxon>Actinomycetes</taxon>
        <taxon>Pseudonocardiales</taxon>
        <taxon>Pseudonocardiaceae</taxon>
        <taxon>Allokutzneria</taxon>
    </lineage>
</organism>
<accession>A0ABP7SLC6</accession>
<feature type="domain" description="HTH tetR-type" evidence="5">
    <location>
        <begin position="5"/>
        <end position="65"/>
    </location>
</feature>
<dbReference type="SUPFAM" id="SSF46689">
    <property type="entry name" value="Homeodomain-like"/>
    <property type="match status" value="1"/>
</dbReference>
<dbReference type="Proteomes" id="UP001501747">
    <property type="component" value="Unassembled WGS sequence"/>
</dbReference>
<keyword evidence="2 4" id="KW-0238">DNA-binding</keyword>
<keyword evidence="3" id="KW-0804">Transcription</keyword>
<proteinExistence type="predicted"/>
<dbReference type="PANTHER" id="PTHR47506">
    <property type="entry name" value="TRANSCRIPTIONAL REGULATORY PROTEIN"/>
    <property type="match status" value="1"/>
</dbReference>
<gene>
    <name evidence="6" type="ORF">GCM10022247_39630</name>
</gene>
<evidence type="ECO:0000313" key="6">
    <source>
        <dbReference type="EMBL" id="GAA4013083.1"/>
    </source>
</evidence>
<keyword evidence="1" id="KW-0805">Transcription regulation</keyword>
<protein>
    <submittedName>
        <fullName evidence="6">TetR/AcrR family transcriptional regulator</fullName>
    </submittedName>
</protein>
<evidence type="ECO:0000256" key="4">
    <source>
        <dbReference type="PROSITE-ProRule" id="PRU00335"/>
    </source>
</evidence>
<dbReference type="Pfam" id="PF21993">
    <property type="entry name" value="TetR_C_13_2"/>
    <property type="match status" value="1"/>
</dbReference>
<sequence>MAPRGATRQRILETARTLFRRQGYHATGLNQVLDEGAAPKGSLYFHFPGGKEQLAVEAVRLSATELRAAVDLLIETTPNTAAALRASAELLGGLLEQSDFQDGCPISTVALEAAAGSDAIRQACAEGYRSWVELIAGRLRADGVAEPEELATFAVSAIEGALLLAKVQRDITPLRRVAARLATMIEETTA</sequence>